<evidence type="ECO:0000313" key="2">
    <source>
        <dbReference type="Proteomes" id="UP001486888"/>
    </source>
</evidence>
<organism evidence="1 2">
    <name type="scientific">Glutamicibacter ectropisis</name>
    <dbReference type="NCBI Taxonomy" id="3046593"/>
    <lineage>
        <taxon>Bacteria</taxon>
        <taxon>Bacillati</taxon>
        <taxon>Actinomycetota</taxon>
        <taxon>Actinomycetes</taxon>
        <taxon>Micrococcales</taxon>
        <taxon>Micrococcaceae</taxon>
        <taxon>Glutamicibacter</taxon>
    </lineage>
</organism>
<dbReference type="EMBL" id="CP125942">
    <property type="protein sequence ID" value="XAO47000.1"/>
    <property type="molecule type" value="Genomic_DNA"/>
</dbReference>
<sequence length="292" mass="32465">MTGILRYRHRDVPSKIEESEDTQPSIRLLKFASIGSRIDFEFRYGRRGSHDLAMAESAEEDAELSGKAPTNPFRAFLYLPVSGTKAILAVEARNRICPADNLMKLLGVSSKEQDEERSLDAQIGWWRFRYFRITDPEQWVKFITQGEPRSISLIKHEIKPDGTPGTKKVTVRQDGLTGTGVAKASKTLGMFWIKKAEAKNLRALGIDPSGNSVQQLATLVEVNVDAADFDEAGFTWEGPDGTTKFIGPDDVVDQFTYSVGKPGISPDNETLIEAIESKLRDLAPSHRIPLEL</sequence>
<proteinExistence type="predicted"/>
<dbReference type="KEGG" id="gey:QMQ05_05615"/>
<dbReference type="AlphaFoldDB" id="A0AAU6WH41"/>
<evidence type="ECO:0000313" key="1">
    <source>
        <dbReference type="EMBL" id="XAO47000.1"/>
    </source>
</evidence>
<gene>
    <name evidence="1" type="ORF">QMQ05_05615</name>
</gene>
<protein>
    <submittedName>
        <fullName evidence="1">Uncharacterized protein</fullName>
    </submittedName>
</protein>
<name>A0AAU6WH41_9MICC</name>
<keyword evidence="2" id="KW-1185">Reference proteome</keyword>
<dbReference type="Proteomes" id="UP001486888">
    <property type="component" value="Chromosome"/>
</dbReference>
<dbReference type="RefSeq" id="WP_345473694.1">
    <property type="nucleotide sequence ID" value="NZ_CP125942.1"/>
</dbReference>
<accession>A0AAU6WH41</accession>
<reference evidence="1 2" key="1">
    <citation type="submission" date="2023-05" db="EMBL/GenBank/DDBJ databases">
        <title>Glutamicibacter sp. B1, complete genome.</title>
        <authorList>
            <person name="Long Y.H."/>
            <person name="Fang T."/>
            <person name="Li X.Y."/>
        </authorList>
    </citation>
    <scope>NUCLEOTIDE SEQUENCE [LARGE SCALE GENOMIC DNA]</scope>
    <source>
        <strain evidence="1 2">B1</strain>
    </source>
</reference>